<dbReference type="CDD" id="cd06325">
    <property type="entry name" value="PBP1_ABC_unchar_transporter"/>
    <property type="match status" value="1"/>
</dbReference>
<name>A0A154L2B1_9PROT</name>
<organism evidence="2 3">
    <name type="scientific">Thalassospira lucentensis</name>
    <dbReference type="NCBI Taxonomy" id="168935"/>
    <lineage>
        <taxon>Bacteria</taxon>
        <taxon>Pseudomonadati</taxon>
        <taxon>Pseudomonadota</taxon>
        <taxon>Alphaproteobacteria</taxon>
        <taxon>Rhodospirillales</taxon>
        <taxon>Thalassospiraceae</taxon>
        <taxon>Thalassospira</taxon>
    </lineage>
</organism>
<feature type="chain" id="PRO_5007596793" evidence="1">
    <location>
        <begin position="28"/>
        <end position="328"/>
    </location>
</feature>
<dbReference type="Gene3D" id="3.40.50.2300">
    <property type="match status" value="2"/>
</dbReference>
<sequence>MKIFKSGPLSGLLIAGAMLGAIGTASAEPIRVGIANFGEHPQLNAAIAGFKEGMASGGFAEGTDVVYSESHTNFDASLVPQMIAKLQAENPKLIFTVTTPVSQIAKKALAGSGIPIVFSAVTDPVAAKLVPSWEAGDEGMTGASDLQDIDAVLEFTKLLLPNAKRLALPYNPGEANDVALLEKVQELAPAHFLEVVPVGIDNVNDIQQRITSVAGKADVIYTPASNLIQPAIAAVSAAARQIGVPIVNSDSSAVANGTVPASFSVDYAQVGLSAGIIAAEILNGKDAASIAPSKPSYVNHEPLISKKAADAFGITIPEALANCGCVVE</sequence>
<evidence type="ECO:0000313" key="3">
    <source>
        <dbReference type="Proteomes" id="UP000076335"/>
    </source>
</evidence>
<dbReference type="InterPro" id="IPR007487">
    <property type="entry name" value="ABC_transpt-TYRBP-like"/>
</dbReference>
<dbReference type="EMBL" id="LPVY01000021">
    <property type="protein sequence ID" value="KZB62104.1"/>
    <property type="molecule type" value="Genomic_DNA"/>
</dbReference>
<evidence type="ECO:0000256" key="1">
    <source>
        <dbReference type="SAM" id="SignalP"/>
    </source>
</evidence>
<accession>A0A154L2B1</accession>
<dbReference type="SUPFAM" id="SSF53822">
    <property type="entry name" value="Periplasmic binding protein-like I"/>
    <property type="match status" value="1"/>
</dbReference>
<dbReference type="RefSeq" id="WP_062952683.1">
    <property type="nucleotide sequence ID" value="NZ_LPVY01000021.1"/>
</dbReference>
<dbReference type="OrthoDB" id="9776955at2"/>
<keyword evidence="1" id="KW-0732">Signal</keyword>
<dbReference type="InterPro" id="IPR028082">
    <property type="entry name" value="Peripla_BP_I"/>
</dbReference>
<gene>
    <name evidence="2" type="ORF">AUP42_03855</name>
</gene>
<dbReference type="PANTHER" id="PTHR35271">
    <property type="entry name" value="ABC TRANSPORTER, SUBSTRATE-BINDING LIPOPROTEIN-RELATED"/>
    <property type="match status" value="1"/>
</dbReference>
<protein>
    <submittedName>
        <fullName evidence="2">ABC transporter</fullName>
    </submittedName>
</protein>
<evidence type="ECO:0000313" key="2">
    <source>
        <dbReference type="EMBL" id="KZB62104.1"/>
    </source>
</evidence>
<reference evidence="2 3" key="1">
    <citation type="submission" date="2015-12" db="EMBL/GenBank/DDBJ databases">
        <title>Genome sequence of Thalassospira lucentensis MCCC 1A02072.</title>
        <authorList>
            <person name="Lu L."/>
            <person name="Lai Q."/>
            <person name="Shao Z."/>
            <person name="Qian P."/>
        </authorList>
    </citation>
    <scope>NUCLEOTIDE SEQUENCE [LARGE SCALE GENOMIC DNA]</scope>
    <source>
        <strain evidence="2 3">MCCC 1A02072</strain>
    </source>
</reference>
<dbReference type="Pfam" id="PF04392">
    <property type="entry name" value="ABC_sub_bind"/>
    <property type="match status" value="1"/>
</dbReference>
<comment type="caution">
    <text evidence="2">The sequence shown here is derived from an EMBL/GenBank/DDBJ whole genome shotgun (WGS) entry which is preliminary data.</text>
</comment>
<dbReference type="Proteomes" id="UP000076335">
    <property type="component" value="Unassembled WGS sequence"/>
</dbReference>
<dbReference type="PANTHER" id="PTHR35271:SF1">
    <property type="entry name" value="ABC TRANSPORTER, SUBSTRATE-BINDING LIPOPROTEIN"/>
    <property type="match status" value="1"/>
</dbReference>
<feature type="signal peptide" evidence="1">
    <location>
        <begin position="1"/>
        <end position="27"/>
    </location>
</feature>
<dbReference type="AlphaFoldDB" id="A0A154L2B1"/>
<proteinExistence type="predicted"/>